<keyword evidence="11 20" id="KW-0472">Membrane</keyword>
<dbReference type="InterPro" id="IPR020845">
    <property type="entry name" value="AMP-binding_CS"/>
</dbReference>
<protein>
    <recommendedName>
        <fullName evidence="18">Very long-chain fatty acid transport protein</fullName>
    </recommendedName>
    <alternativeName>
        <fullName evidence="14">Long-chain-fatty-acid--CoA ligase</fullName>
    </alternativeName>
    <alternativeName>
        <fullName evidence="19">Very-long-chain acyl-CoA synthetase</fullName>
    </alternativeName>
</protein>
<dbReference type="AlphaFoldDB" id="A0A4E0RZF5"/>
<gene>
    <name evidence="22" type="ORF">D915_006414</name>
</gene>
<accession>A0A4E0RZF5</accession>
<evidence type="ECO:0000256" key="4">
    <source>
        <dbReference type="ARBA" id="ARBA00022475"/>
    </source>
</evidence>
<keyword evidence="5" id="KW-0436">Ligase</keyword>
<dbReference type="GO" id="GO:0005789">
    <property type="term" value="C:endoplasmic reticulum membrane"/>
    <property type="evidence" value="ECO:0007669"/>
    <property type="project" value="TreeGrafter"/>
</dbReference>
<keyword evidence="3" id="KW-0813">Transport</keyword>
<keyword evidence="4" id="KW-1003">Cell membrane</keyword>
<dbReference type="PANTHER" id="PTHR43107">
    <property type="entry name" value="LONG-CHAIN FATTY ACID TRANSPORT PROTEIN"/>
    <property type="match status" value="1"/>
</dbReference>
<dbReference type="FunFam" id="3.40.50.12780:FF:000019">
    <property type="entry name" value="Long-chain fatty acid transporter"/>
    <property type="match status" value="1"/>
</dbReference>
<evidence type="ECO:0000256" key="10">
    <source>
        <dbReference type="ARBA" id="ARBA00023055"/>
    </source>
</evidence>
<dbReference type="PANTHER" id="PTHR43107:SF22">
    <property type="entry name" value="VERY LONG-CHAIN ACYL-COA SYNTHETASE"/>
    <property type="match status" value="1"/>
</dbReference>
<sequence>MARKEFWRPCYSFILLLLIHHYLFRDGLFKSFFMSYTVYLFVGGWRFQRIVFLTAPRDLRGLRCLIMILYNTYWCLLTRETFADMWNRTVRKRGRERPAIYFEDQVWTYDQVDAYSNKVANHLLQSGFKRGDKIFLLLHSSPAYVAIWLGAAKAGVAAALLNYNLRQASLEHCLNAIEAKAIIVGSTLRDAFLEISGDKKFPPSMIWYADEKASTPESAYAMTTESKDSWNQKLAEASSSPPPPLPRLNNRREHLIYVYTSGTSGFPKAAIITKARYILLSSGVRYSFRVYKSDVLYTPLPLYHSAAGICGVGQMLLHGTTLVIRSKFSASQFWTDCIKYNCTVVQYIGETCRYLVAQPPKPTDRQHKVRLAFGNGLRRETWIEFQKRFNVPRIGELYGATESTASIINSDFTVGAIGFIPQIIKGVYPIYLIKMDPTTEEPLRDPETGLCIECDENEPGQLIGRISKRSPVRQYDGYVSEQASEKKVLRNVFKPGDAWFASGDLLYRDSLGYLYFSDRLGDTFRWRGENVSTAEVESVILKAYPDMTATVYGMPVPKNEGKAGMAALVVDLSKMTEDEEQTIVDRLYQEFTLNLPTYARPLFLRLCEKIEMTSTFKLRKVAMVAAGFDPTNTKDHLYFLDTNQKSYRRMDQALYKQIIEGFIRF</sequence>
<evidence type="ECO:0000256" key="18">
    <source>
        <dbReference type="ARBA" id="ARBA00068795"/>
    </source>
</evidence>
<dbReference type="Gene3D" id="3.40.50.12780">
    <property type="entry name" value="N-terminal domain of ligase-like"/>
    <property type="match status" value="1"/>
</dbReference>
<comment type="function">
    <text evidence="17">Acyl-CoA synthetase required for both the import of long chain fatty acids (LCFAs) (C14-C18) and the activation very long chain fatty acids (VLCFAs) (C20-C26) by esterification of the fatty acids into metabolically active CoA-thioesters for subsequent degradation or incorporation into phospholipids. The transport and fatty acyl-CoA synthetase activities are genetically separable and are thus independent activities. Esterifies VLCFAs in the peroxisome matrix. The VLCFAs are actively transported into peroxisomes by a PXA1-PXA2 heterodimeric transporter in the peroxisomal membrane.</text>
</comment>
<evidence type="ECO:0000256" key="14">
    <source>
        <dbReference type="ARBA" id="ARBA00041297"/>
    </source>
</evidence>
<dbReference type="GO" id="GO:0005324">
    <property type="term" value="F:long-chain fatty acid transmembrane transporter activity"/>
    <property type="evidence" value="ECO:0007669"/>
    <property type="project" value="TreeGrafter"/>
</dbReference>
<evidence type="ECO:0000256" key="19">
    <source>
        <dbReference type="ARBA" id="ARBA00078285"/>
    </source>
</evidence>
<dbReference type="PROSITE" id="PS00455">
    <property type="entry name" value="AMP_BINDING"/>
    <property type="match status" value="1"/>
</dbReference>
<name>A0A4E0RZF5_FASHE</name>
<dbReference type="GO" id="GO:0005886">
    <property type="term" value="C:plasma membrane"/>
    <property type="evidence" value="ECO:0007669"/>
    <property type="project" value="UniProtKB-SubCell"/>
</dbReference>
<dbReference type="SUPFAM" id="SSF56801">
    <property type="entry name" value="Acetyl-CoA synthetase-like"/>
    <property type="match status" value="1"/>
</dbReference>
<comment type="similarity">
    <text evidence="2">Belongs to the ATP-dependent AMP-binding enzyme family.</text>
</comment>
<evidence type="ECO:0000256" key="12">
    <source>
        <dbReference type="ARBA" id="ARBA00023140"/>
    </source>
</evidence>
<evidence type="ECO:0000256" key="20">
    <source>
        <dbReference type="SAM" id="Phobius"/>
    </source>
</evidence>
<evidence type="ECO:0000256" key="1">
    <source>
        <dbReference type="ARBA" id="ARBA00004651"/>
    </source>
</evidence>
<keyword evidence="9 20" id="KW-1133">Transmembrane helix</keyword>
<evidence type="ECO:0000256" key="13">
    <source>
        <dbReference type="ARBA" id="ARBA00036527"/>
    </source>
</evidence>
<dbReference type="Pfam" id="PF00501">
    <property type="entry name" value="AMP-binding"/>
    <property type="match status" value="1"/>
</dbReference>
<keyword evidence="8" id="KW-0067">ATP-binding</keyword>
<dbReference type="NCBIfam" id="NF006134">
    <property type="entry name" value="PRK08279.1"/>
    <property type="match status" value="1"/>
</dbReference>
<dbReference type="GO" id="GO:0005778">
    <property type="term" value="C:peroxisomal membrane"/>
    <property type="evidence" value="ECO:0007669"/>
    <property type="project" value="UniProtKB-SubCell"/>
</dbReference>
<comment type="caution">
    <text evidence="22">The sequence shown here is derived from an EMBL/GenBank/DDBJ whole genome shotgun (WGS) entry which is preliminary data.</text>
</comment>
<feature type="transmembrane region" description="Helical" evidence="20">
    <location>
        <begin position="6"/>
        <end position="24"/>
    </location>
</feature>
<dbReference type="GO" id="GO:0005524">
    <property type="term" value="F:ATP binding"/>
    <property type="evidence" value="ECO:0007669"/>
    <property type="project" value="UniProtKB-KW"/>
</dbReference>
<evidence type="ECO:0000256" key="7">
    <source>
        <dbReference type="ARBA" id="ARBA00022741"/>
    </source>
</evidence>
<comment type="catalytic activity">
    <reaction evidence="16">
        <text>tetracosanoate + ATP + CoA = tetracosanoyl-CoA + AMP + diphosphate</text>
        <dbReference type="Rhea" id="RHEA:33639"/>
        <dbReference type="ChEBI" id="CHEBI:30616"/>
        <dbReference type="ChEBI" id="CHEBI:31014"/>
        <dbReference type="ChEBI" id="CHEBI:33019"/>
        <dbReference type="ChEBI" id="CHEBI:57287"/>
        <dbReference type="ChEBI" id="CHEBI:65052"/>
        <dbReference type="ChEBI" id="CHEBI:456215"/>
    </reaction>
    <physiologicalReaction direction="left-to-right" evidence="16">
        <dbReference type="Rhea" id="RHEA:33640"/>
    </physiologicalReaction>
</comment>
<keyword evidence="7" id="KW-0547">Nucleotide-binding</keyword>
<proteinExistence type="inferred from homology"/>
<evidence type="ECO:0000256" key="17">
    <source>
        <dbReference type="ARBA" id="ARBA00060276"/>
    </source>
</evidence>
<dbReference type="InterPro" id="IPR000873">
    <property type="entry name" value="AMP-dep_synth/lig_dom"/>
</dbReference>
<reference evidence="22" key="1">
    <citation type="submission" date="2019-03" db="EMBL/GenBank/DDBJ databases">
        <title>Improved annotation for the trematode Fasciola hepatica.</title>
        <authorList>
            <person name="Choi Y.-J."/>
            <person name="Martin J."/>
            <person name="Mitreva M."/>
        </authorList>
    </citation>
    <scope>NUCLEOTIDE SEQUENCE [LARGE SCALE GENOMIC DNA]</scope>
</reference>
<organism evidence="22 23">
    <name type="scientific">Fasciola hepatica</name>
    <name type="common">Liver fluke</name>
    <dbReference type="NCBI Taxonomy" id="6192"/>
    <lineage>
        <taxon>Eukaryota</taxon>
        <taxon>Metazoa</taxon>
        <taxon>Spiralia</taxon>
        <taxon>Lophotrochozoa</taxon>
        <taxon>Platyhelminthes</taxon>
        <taxon>Trematoda</taxon>
        <taxon>Digenea</taxon>
        <taxon>Plagiorchiida</taxon>
        <taxon>Echinostomata</taxon>
        <taxon>Echinostomatoidea</taxon>
        <taxon>Fasciolidae</taxon>
        <taxon>Fasciola</taxon>
    </lineage>
</organism>
<evidence type="ECO:0000259" key="21">
    <source>
        <dbReference type="Pfam" id="PF00501"/>
    </source>
</evidence>
<evidence type="ECO:0000256" key="6">
    <source>
        <dbReference type="ARBA" id="ARBA00022692"/>
    </source>
</evidence>
<dbReference type="InterPro" id="IPR042099">
    <property type="entry name" value="ANL_N_sf"/>
</dbReference>
<comment type="catalytic activity">
    <reaction evidence="13">
        <text>a very long-chain fatty acid + ATP + CoA = a very long-chain fatty acyl-CoA + AMP + diphosphate</text>
        <dbReference type="Rhea" id="RHEA:54536"/>
        <dbReference type="ChEBI" id="CHEBI:30616"/>
        <dbReference type="ChEBI" id="CHEBI:33019"/>
        <dbReference type="ChEBI" id="CHEBI:57287"/>
        <dbReference type="ChEBI" id="CHEBI:58950"/>
        <dbReference type="ChEBI" id="CHEBI:138261"/>
        <dbReference type="ChEBI" id="CHEBI:456215"/>
    </reaction>
    <physiologicalReaction direction="left-to-right" evidence="13">
        <dbReference type="Rhea" id="RHEA:54537"/>
    </physiologicalReaction>
</comment>
<evidence type="ECO:0000256" key="16">
    <source>
        <dbReference type="ARBA" id="ARBA00048666"/>
    </source>
</evidence>
<dbReference type="InterPro" id="IPR045851">
    <property type="entry name" value="AMP-bd_C_sf"/>
</dbReference>
<keyword evidence="6 20" id="KW-0812">Transmembrane</keyword>
<evidence type="ECO:0000256" key="2">
    <source>
        <dbReference type="ARBA" id="ARBA00006432"/>
    </source>
</evidence>
<evidence type="ECO:0000256" key="3">
    <source>
        <dbReference type="ARBA" id="ARBA00022448"/>
    </source>
</evidence>
<dbReference type="Proteomes" id="UP000230066">
    <property type="component" value="Unassembled WGS sequence"/>
</dbReference>
<evidence type="ECO:0000256" key="9">
    <source>
        <dbReference type="ARBA" id="ARBA00022989"/>
    </source>
</evidence>
<evidence type="ECO:0000256" key="5">
    <source>
        <dbReference type="ARBA" id="ARBA00022598"/>
    </source>
</evidence>
<comment type="subcellular location">
    <subcellularLocation>
        <location evidence="1">Cell membrane</location>
        <topology evidence="1">Multi-pass membrane protein</topology>
    </subcellularLocation>
    <subcellularLocation>
        <location evidence="15">Peroxisome membrane</location>
    </subcellularLocation>
</comment>
<keyword evidence="10" id="KW-0445">Lipid transport</keyword>
<evidence type="ECO:0000256" key="11">
    <source>
        <dbReference type="ARBA" id="ARBA00023136"/>
    </source>
</evidence>
<dbReference type="Gene3D" id="3.30.300.30">
    <property type="match status" value="1"/>
</dbReference>
<evidence type="ECO:0000256" key="8">
    <source>
        <dbReference type="ARBA" id="ARBA00022840"/>
    </source>
</evidence>
<dbReference type="GO" id="GO:0004467">
    <property type="term" value="F:long-chain fatty acid-CoA ligase activity"/>
    <property type="evidence" value="ECO:0007669"/>
    <property type="project" value="TreeGrafter"/>
</dbReference>
<keyword evidence="12" id="KW-0576">Peroxisome</keyword>
<keyword evidence="23" id="KW-1185">Reference proteome</keyword>
<dbReference type="GO" id="GO:0044539">
    <property type="term" value="P:long-chain fatty acid import into cell"/>
    <property type="evidence" value="ECO:0007669"/>
    <property type="project" value="TreeGrafter"/>
</dbReference>
<evidence type="ECO:0000256" key="15">
    <source>
        <dbReference type="ARBA" id="ARBA00046271"/>
    </source>
</evidence>
<dbReference type="EMBL" id="JXXN02002736">
    <property type="protein sequence ID" value="THD22480.1"/>
    <property type="molecule type" value="Genomic_DNA"/>
</dbReference>
<evidence type="ECO:0000313" key="22">
    <source>
        <dbReference type="EMBL" id="THD22480.1"/>
    </source>
</evidence>
<feature type="domain" description="AMP-dependent synthetase/ligase" evidence="21">
    <location>
        <begin position="89"/>
        <end position="418"/>
    </location>
</feature>
<evidence type="ECO:0000313" key="23">
    <source>
        <dbReference type="Proteomes" id="UP000230066"/>
    </source>
</evidence>